<feature type="region of interest" description="Disordered" evidence="1">
    <location>
        <begin position="103"/>
        <end position="124"/>
    </location>
</feature>
<feature type="compositionally biased region" description="Basic and acidic residues" evidence="1">
    <location>
        <begin position="114"/>
        <end position="124"/>
    </location>
</feature>
<keyword evidence="3" id="KW-1185">Reference proteome</keyword>
<protein>
    <submittedName>
        <fullName evidence="2">Uncharacterized protein</fullName>
    </submittedName>
</protein>
<evidence type="ECO:0000313" key="2">
    <source>
        <dbReference type="EMBL" id="KAJ5241290.1"/>
    </source>
</evidence>
<dbReference type="Proteomes" id="UP001147733">
    <property type="component" value="Unassembled WGS sequence"/>
</dbReference>
<reference evidence="2" key="2">
    <citation type="journal article" date="2023" name="IMA Fungus">
        <title>Comparative genomic study of the Penicillium genus elucidates a diverse pangenome and 15 lateral gene transfer events.</title>
        <authorList>
            <person name="Petersen C."/>
            <person name="Sorensen T."/>
            <person name="Nielsen M.R."/>
            <person name="Sondergaard T.E."/>
            <person name="Sorensen J.L."/>
            <person name="Fitzpatrick D.A."/>
            <person name="Frisvad J.C."/>
            <person name="Nielsen K.L."/>
        </authorList>
    </citation>
    <scope>NUCLEOTIDE SEQUENCE</scope>
    <source>
        <strain evidence="2">IBT 23319</strain>
    </source>
</reference>
<sequence>MISNSCFVPGSQFEIYRWPPINWDGLKREGSDGRSLSMRTLQDSRSRTHFTARCVHPAAINIISPGATQQALHTPAATRDRWGWKDSLTVANLRVLRQGGYGWTRGPGQVGSREVSRCRSDGSE</sequence>
<dbReference type="EMBL" id="JAPQKT010000002">
    <property type="protein sequence ID" value="KAJ5241290.1"/>
    <property type="molecule type" value="Genomic_DNA"/>
</dbReference>
<evidence type="ECO:0000256" key="1">
    <source>
        <dbReference type="SAM" id="MobiDB-lite"/>
    </source>
</evidence>
<dbReference type="GeneID" id="81380968"/>
<dbReference type="AlphaFoldDB" id="A0A9W9PBF4"/>
<evidence type="ECO:0000313" key="3">
    <source>
        <dbReference type="Proteomes" id="UP001147733"/>
    </source>
</evidence>
<accession>A0A9W9PBF4</accession>
<gene>
    <name evidence="2" type="ORF">N7469_002881</name>
</gene>
<reference evidence="2" key="1">
    <citation type="submission" date="2022-11" db="EMBL/GenBank/DDBJ databases">
        <authorList>
            <person name="Petersen C."/>
        </authorList>
    </citation>
    <scope>NUCLEOTIDE SEQUENCE</scope>
    <source>
        <strain evidence="2">IBT 23319</strain>
    </source>
</reference>
<organism evidence="2 3">
    <name type="scientific">Penicillium citrinum</name>
    <dbReference type="NCBI Taxonomy" id="5077"/>
    <lineage>
        <taxon>Eukaryota</taxon>
        <taxon>Fungi</taxon>
        <taxon>Dikarya</taxon>
        <taxon>Ascomycota</taxon>
        <taxon>Pezizomycotina</taxon>
        <taxon>Eurotiomycetes</taxon>
        <taxon>Eurotiomycetidae</taxon>
        <taxon>Eurotiales</taxon>
        <taxon>Aspergillaceae</taxon>
        <taxon>Penicillium</taxon>
    </lineage>
</organism>
<proteinExistence type="predicted"/>
<name>A0A9W9PBF4_PENCI</name>
<dbReference type="RefSeq" id="XP_056504295.1">
    <property type="nucleotide sequence ID" value="XM_056641801.1"/>
</dbReference>
<comment type="caution">
    <text evidence="2">The sequence shown here is derived from an EMBL/GenBank/DDBJ whole genome shotgun (WGS) entry which is preliminary data.</text>
</comment>